<organism evidence="2 3">
    <name type="scientific">Trichogramma brassicae</name>
    <dbReference type="NCBI Taxonomy" id="86971"/>
    <lineage>
        <taxon>Eukaryota</taxon>
        <taxon>Metazoa</taxon>
        <taxon>Ecdysozoa</taxon>
        <taxon>Arthropoda</taxon>
        <taxon>Hexapoda</taxon>
        <taxon>Insecta</taxon>
        <taxon>Pterygota</taxon>
        <taxon>Neoptera</taxon>
        <taxon>Endopterygota</taxon>
        <taxon>Hymenoptera</taxon>
        <taxon>Apocrita</taxon>
        <taxon>Proctotrupomorpha</taxon>
        <taxon>Chalcidoidea</taxon>
        <taxon>Trichogrammatidae</taxon>
        <taxon>Trichogramma</taxon>
    </lineage>
</organism>
<evidence type="ECO:0000313" key="2">
    <source>
        <dbReference type="EMBL" id="CAB0038651.1"/>
    </source>
</evidence>
<dbReference type="AlphaFoldDB" id="A0A6H5ILZ3"/>
<protein>
    <submittedName>
        <fullName evidence="2">Uncharacterized protein</fullName>
    </submittedName>
</protein>
<dbReference type="Proteomes" id="UP000479190">
    <property type="component" value="Unassembled WGS sequence"/>
</dbReference>
<reference evidence="2 3" key="1">
    <citation type="submission" date="2020-02" db="EMBL/GenBank/DDBJ databases">
        <authorList>
            <person name="Ferguson B K."/>
        </authorList>
    </citation>
    <scope>NUCLEOTIDE SEQUENCE [LARGE SCALE GENOMIC DNA]</scope>
</reference>
<evidence type="ECO:0000256" key="1">
    <source>
        <dbReference type="SAM" id="MobiDB-lite"/>
    </source>
</evidence>
<sequence>MKIRLALNELAKTTYKAIQPLQLVLQGPGRKFRGRRELGILFLSMQGSDNYFPRNCLHHCVRRRSRRRERPKLHQARPTGLLDRRLPLRAPQPVAHGCRHAVSRTRLLCSHHGARQALTLARGAHTDNSMVSSEESDSYTGTYEKYDMKNKSRKRSRKQADISSDDDSEWFSPAEKKKSTRSSLSKKIERSTSTKSASRSKRTVISLNLSDEENNFNTLDKNIKQTLIAFKKKQNINKLSICFT</sequence>
<dbReference type="EMBL" id="CADCXV010000919">
    <property type="protein sequence ID" value="CAB0038651.1"/>
    <property type="molecule type" value="Genomic_DNA"/>
</dbReference>
<gene>
    <name evidence="2" type="ORF">TBRA_LOCUS10425</name>
</gene>
<evidence type="ECO:0000313" key="3">
    <source>
        <dbReference type="Proteomes" id="UP000479190"/>
    </source>
</evidence>
<name>A0A6H5ILZ3_9HYME</name>
<proteinExistence type="predicted"/>
<keyword evidence="3" id="KW-1185">Reference proteome</keyword>
<accession>A0A6H5ILZ3</accession>
<feature type="region of interest" description="Disordered" evidence="1">
    <location>
        <begin position="148"/>
        <end position="201"/>
    </location>
</feature>